<protein>
    <submittedName>
        <fullName evidence="3">Transglutaminase-like domain-containing protein</fullName>
    </submittedName>
</protein>
<comment type="similarity">
    <text evidence="1">Belongs to the UPF0162 family.</text>
</comment>
<evidence type="ECO:0000259" key="2">
    <source>
        <dbReference type="Pfam" id="PF13369"/>
    </source>
</evidence>
<evidence type="ECO:0000313" key="4">
    <source>
        <dbReference type="Proteomes" id="UP001501508"/>
    </source>
</evidence>
<comment type="caution">
    <text evidence="3">The sequence shown here is derived from an EMBL/GenBank/DDBJ whole genome shotgun (WGS) entry which is preliminary data.</text>
</comment>
<dbReference type="InterPro" id="IPR032698">
    <property type="entry name" value="SirB1_N"/>
</dbReference>
<keyword evidence="4" id="KW-1185">Reference proteome</keyword>
<name>A0ABP8LMR7_9BACT</name>
<dbReference type="Pfam" id="PF13369">
    <property type="entry name" value="Transglut_core2"/>
    <property type="match status" value="1"/>
</dbReference>
<dbReference type="PANTHER" id="PTHR31350:SF21">
    <property type="entry name" value="F-BOX ONLY PROTEIN 21"/>
    <property type="match status" value="1"/>
</dbReference>
<dbReference type="RefSeq" id="WP_345026051.1">
    <property type="nucleotide sequence ID" value="NZ_BAABEY010000001.1"/>
</dbReference>
<evidence type="ECO:0000313" key="3">
    <source>
        <dbReference type="EMBL" id="GAA4431102.1"/>
    </source>
</evidence>
<dbReference type="Proteomes" id="UP001501508">
    <property type="component" value="Unassembled WGS sequence"/>
</dbReference>
<feature type="domain" description="Protein SirB1 N-terminal" evidence="2">
    <location>
        <begin position="102"/>
        <end position="250"/>
    </location>
</feature>
<dbReference type="EMBL" id="BAABEY010000001">
    <property type="protein sequence ID" value="GAA4431102.1"/>
    <property type="molecule type" value="Genomic_DNA"/>
</dbReference>
<dbReference type="PANTHER" id="PTHR31350">
    <property type="entry name" value="SI:DKEY-261L7.2"/>
    <property type="match status" value="1"/>
</dbReference>
<proteinExistence type="inferred from homology"/>
<reference evidence="4" key="1">
    <citation type="journal article" date="2019" name="Int. J. Syst. Evol. Microbiol.">
        <title>The Global Catalogue of Microorganisms (GCM) 10K type strain sequencing project: providing services to taxonomists for standard genome sequencing and annotation.</title>
        <authorList>
            <consortium name="The Broad Institute Genomics Platform"/>
            <consortium name="The Broad Institute Genome Sequencing Center for Infectious Disease"/>
            <person name="Wu L."/>
            <person name="Ma J."/>
        </authorList>
    </citation>
    <scope>NUCLEOTIDE SEQUENCE [LARGE SCALE GENOMIC DNA]</scope>
    <source>
        <strain evidence="4">JCM 31920</strain>
    </source>
</reference>
<sequence length="282" mass="32497">MTEKEIRALVSLLDDDDEEVIAHVEGKIRSMGSEVIRFLEGQWEESFDPVLQKKIEDLVHDLQLDGIIERLQAWVEGGALDLLEGMWILNTYLYPDLSYEKLSGEIEQLYYQVWLSYHDSMSPTEQVKLMNSLFYNTMGLGPNTKNFHAPSNSMLSVVLESKRGNPITLCVIYMLIARKLGMPVYGVNLPNLFVLTYKQEGLQFYINVFNRGIIFSRTDIEHYINQLKLKQNNTFYEPCTNQDIVQRVLRNLILSYEKSGDSDRSQELERVLASISPREGGL</sequence>
<organism evidence="3 4">
    <name type="scientific">Ravibacter arvi</name>
    <dbReference type="NCBI Taxonomy" id="2051041"/>
    <lineage>
        <taxon>Bacteria</taxon>
        <taxon>Pseudomonadati</taxon>
        <taxon>Bacteroidota</taxon>
        <taxon>Cytophagia</taxon>
        <taxon>Cytophagales</taxon>
        <taxon>Spirosomataceae</taxon>
        <taxon>Ravibacter</taxon>
    </lineage>
</organism>
<evidence type="ECO:0000256" key="1">
    <source>
        <dbReference type="ARBA" id="ARBA00007100"/>
    </source>
</evidence>
<accession>A0ABP8LMR7</accession>
<gene>
    <name evidence="3" type="ORF">GCM10023091_01260</name>
</gene>